<evidence type="ECO:0000256" key="4">
    <source>
        <dbReference type="ARBA" id="ARBA00022989"/>
    </source>
</evidence>
<dbReference type="AlphaFoldDB" id="H8YY88"/>
<dbReference type="STRING" id="631362.Thi970DRAFT_01079"/>
<evidence type="ECO:0000256" key="7">
    <source>
        <dbReference type="SAM" id="Phobius"/>
    </source>
</evidence>
<comment type="subcellular location">
    <subcellularLocation>
        <location evidence="1">Membrane</location>
        <topology evidence="1">Single-pass membrane protein</topology>
    </subcellularLocation>
</comment>
<gene>
    <name evidence="10" type="ORF">Thi970DRAFT_01079</name>
</gene>
<sequence>MFKRVASCHPAPHRRQWAPKLIRALIAVGLLGAALVATADTAYVTDQGEFNLRSGESTSHKIIRVLPSGASVQVLSKDRETGYSRVRTEDGTTGFLLTRYLQDDPAARVQLAETRARLDELQQEPDQLAAKLSRIEEEHQALQQEHQTVSERNIELEEALAVFEHTSENIVNINEERNQLQKDVAKLTRTVGELEQENLDLRSGDDRRWFLTGAGVAGGGLIIGLFLASAGIGRRRSGSRDLF</sequence>
<keyword evidence="4 7" id="KW-1133">Transmembrane helix</keyword>
<keyword evidence="6" id="KW-0175">Coiled coil</keyword>
<proteinExistence type="predicted"/>
<keyword evidence="2 7" id="KW-0812">Transmembrane</keyword>
<feature type="signal peptide" evidence="8">
    <location>
        <begin position="1"/>
        <end position="39"/>
    </location>
</feature>
<dbReference type="Proteomes" id="UP000002964">
    <property type="component" value="Unassembled WGS sequence"/>
</dbReference>
<dbReference type="Pfam" id="PF08239">
    <property type="entry name" value="SH3_3"/>
    <property type="match status" value="1"/>
</dbReference>
<dbReference type="InterPro" id="IPR016476">
    <property type="entry name" value="SH3_dom_pro"/>
</dbReference>
<organism evidence="10 11">
    <name type="scientific">Thiorhodovibrio frisius</name>
    <dbReference type="NCBI Taxonomy" id="631362"/>
    <lineage>
        <taxon>Bacteria</taxon>
        <taxon>Pseudomonadati</taxon>
        <taxon>Pseudomonadota</taxon>
        <taxon>Gammaproteobacteria</taxon>
        <taxon>Chromatiales</taxon>
        <taxon>Chromatiaceae</taxon>
        <taxon>Thiorhodovibrio</taxon>
    </lineage>
</organism>
<evidence type="ECO:0000256" key="5">
    <source>
        <dbReference type="ARBA" id="ARBA00023136"/>
    </source>
</evidence>
<feature type="domain" description="SH3b" evidence="9">
    <location>
        <begin position="39"/>
        <end position="105"/>
    </location>
</feature>
<name>H8YY88_9GAMM</name>
<evidence type="ECO:0000313" key="10">
    <source>
        <dbReference type="EMBL" id="EIC23414.1"/>
    </source>
</evidence>
<keyword evidence="3 8" id="KW-0732">Signal</keyword>
<accession>H8YY88</accession>
<dbReference type="NCBIfam" id="TIGR04211">
    <property type="entry name" value="SH3_and_anchor"/>
    <property type="match status" value="1"/>
</dbReference>
<evidence type="ECO:0000256" key="2">
    <source>
        <dbReference type="ARBA" id="ARBA00022692"/>
    </source>
</evidence>
<dbReference type="GO" id="GO:0016020">
    <property type="term" value="C:membrane"/>
    <property type="evidence" value="ECO:0007669"/>
    <property type="project" value="UniProtKB-SubCell"/>
</dbReference>
<evidence type="ECO:0000256" key="3">
    <source>
        <dbReference type="ARBA" id="ARBA00022729"/>
    </source>
</evidence>
<feature type="transmembrane region" description="Helical" evidence="7">
    <location>
        <begin position="209"/>
        <end position="232"/>
    </location>
</feature>
<evidence type="ECO:0000313" key="11">
    <source>
        <dbReference type="Proteomes" id="UP000002964"/>
    </source>
</evidence>
<reference evidence="11" key="1">
    <citation type="submission" date="2011-06" db="EMBL/GenBank/DDBJ databases">
        <authorList>
            <consortium name="US DOE Joint Genome Institute (JGI-PGF)"/>
            <person name="Lucas S."/>
            <person name="Han J."/>
            <person name="Lapidus A."/>
            <person name="Cheng J.-F."/>
            <person name="Goodwin L."/>
            <person name="Pitluck S."/>
            <person name="Peters L."/>
            <person name="Land M.L."/>
            <person name="Hauser L."/>
            <person name="Vogl K."/>
            <person name="Liu Z."/>
            <person name="Overmann J."/>
            <person name="Frigaard N.-U."/>
            <person name="Bryant D.A."/>
            <person name="Woyke T.J."/>
        </authorList>
    </citation>
    <scope>NUCLEOTIDE SEQUENCE [LARGE SCALE GENOMIC DNA]</scope>
    <source>
        <strain evidence="11">970</strain>
    </source>
</reference>
<evidence type="ECO:0000256" key="1">
    <source>
        <dbReference type="ARBA" id="ARBA00004167"/>
    </source>
</evidence>
<feature type="chain" id="PRO_5003617196" evidence="8">
    <location>
        <begin position="40"/>
        <end position="243"/>
    </location>
</feature>
<dbReference type="SMART" id="SM00287">
    <property type="entry name" value="SH3b"/>
    <property type="match status" value="1"/>
</dbReference>
<dbReference type="RefSeq" id="WP_009147498.1">
    <property type="nucleotide sequence ID" value="NZ_CP121471.1"/>
</dbReference>
<dbReference type="PROSITE" id="PS51781">
    <property type="entry name" value="SH3B"/>
    <property type="match status" value="1"/>
</dbReference>
<evidence type="ECO:0000256" key="8">
    <source>
        <dbReference type="SAM" id="SignalP"/>
    </source>
</evidence>
<evidence type="ECO:0000256" key="6">
    <source>
        <dbReference type="SAM" id="Coils"/>
    </source>
</evidence>
<dbReference type="InterPro" id="IPR003646">
    <property type="entry name" value="SH3-like_bac-type"/>
</dbReference>
<dbReference type="Gene3D" id="2.30.30.40">
    <property type="entry name" value="SH3 Domains"/>
    <property type="match status" value="1"/>
</dbReference>
<keyword evidence="5 7" id="KW-0472">Membrane</keyword>
<reference evidence="10 11" key="2">
    <citation type="submission" date="2011-11" db="EMBL/GenBank/DDBJ databases">
        <authorList>
            <consortium name="US DOE Joint Genome Institute"/>
            <person name="Lucas S."/>
            <person name="Han J."/>
            <person name="Lapidus A."/>
            <person name="Cheng J.-F."/>
            <person name="Goodwin L."/>
            <person name="Pitluck S."/>
            <person name="Peters L."/>
            <person name="Ovchinnikova G."/>
            <person name="Zhang X."/>
            <person name="Detter J.C."/>
            <person name="Han C."/>
            <person name="Tapia R."/>
            <person name="Land M."/>
            <person name="Hauser L."/>
            <person name="Kyrpides N."/>
            <person name="Ivanova N."/>
            <person name="Pagani I."/>
            <person name="Vogl K."/>
            <person name="Liu Z."/>
            <person name="Overmann J."/>
            <person name="Frigaard N.-U."/>
            <person name="Bryant D."/>
            <person name="Woyke T."/>
        </authorList>
    </citation>
    <scope>NUCLEOTIDE SEQUENCE [LARGE SCALE GENOMIC DNA]</scope>
    <source>
        <strain evidence="10 11">970</strain>
    </source>
</reference>
<dbReference type="HOGENOM" id="CLU_094106_1_1_6"/>
<keyword evidence="11" id="KW-1185">Reference proteome</keyword>
<protein>
    <submittedName>
        <fullName evidence="10">SH3 domain protein</fullName>
    </submittedName>
</protein>
<feature type="coiled-coil region" evidence="6">
    <location>
        <begin position="111"/>
        <end position="197"/>
    </location>
</feature>
<dbReference type="EMBL" id="JH603168">
    <property type="protein sequence ID" value="EIC23414.1"/>
    <property type="molecule type" value="Genomic_DNA"/>
</dbReference>
<evidence type="ECO:0000259" key="9">
    <source>
        <dbReference type="PROSITE" id="PS51781"/>
    </source>
</evidence>
<dbReference type="eggNOG" id="COG4991">
    <property type="taxonomic scope" value="Bacteria"/>
</dbReference>